<dbReference type="PROSITE" id="PS50929">
    <property type="entry name" value="ABC_TM1F"/>
    <property type="match status" value="1"/>
</dbReference>
<keyword evidence="14" id="KW-1185">Reference proteome</keyword>
<dbReference type="Gene3D" id="3.40.50.300">
    <property type="entry name" value="P-loop containing nucleotide triphosphate hydrolases"/>
    <property type="match status" value="1"/>
</dbReference>
<feature type="transmembrane region" description="Helical" evidence="10">
    <location>
        <begin position="20"/>
        <end position="43"/>
    </location>
</feature>
<dbReference type="GO" id="GO:0030256">
    <property type="term" value="C:type I protein secretion system complex"/>
    <property type="evidence" value="ECO:0007669"/>
    <property type="project" value="InterPro"/>
</dbReference>
<keyword evidence="3" id="KW-0813">Transport</keyword>
<dbReference type="InterPro" id="IPR010128">
    <property type="entry name" value="ATPase_T1SS_PrtD-like"/>
</dbReference>
<dbReference type="InterPro" id="IPR036640">
    <property type="entry name" value="ABC1_TM_sf"/>
</dbReference>
<organism evidence="13 14">
    <name type="scientific">Methylobacterium pseudosasicola</name>
    <dbReference type="NCBI Taxonomy" id="582667"/>
    <lineage>
        <taxon>Bacteria</taxon>
        <taxon>Pseudomonadati</taxon>
        <taxon>Pseudomonadota</taxon>
        <taxon>Alphaproteobacteria</taxon>
        <taxon>Hyphomicrobiales</taxon>
        <taxon>Methylobacteriaceae</taxon>
        <taxon>Methylobacterium</taxon>
    </lineage>
</organism>
<reference evidence="14" key="1">
    <citation type="submission" date="2016-10" db="EMBL/GenBank/DDBJ databases">
        <authorList>
            <person name="Varghese N."/>
            <person name="Submissions S."/>
        </authorList>
    </citation>
    <scope>NUCLEOTIDE SEQUENCE [LARGE SCALE GENOMIC DNA]</scope>
    <source>
        <strain evidence="14">BL36</strain>
    </source>
</reference>
<dbReference type="Pfam" id="PF00664">
    <property type="entry name" value="ABC_membrane"/>
    <property type="match status" value="1"/>
</dbReference>
<evidence type="ECO:0000259" key="11">
    <source>
        <dbReference type="PROSITE" id="PS50893"/>
    </source>
</evidence>
<feature type="domain" description="ABC transporter" evidence="11">
    <location>
        <begin position="331"/>
        <end position="567"/>
    </location>
</feature>
<dbReference type="EMBL" id="FOTK01000005">
    <property type="protein sequence ID" value="SFL48900.1"/>
    <property type="molecule type" value="Genomic_DNA"/>
</dbReference>
<evidence type="ECO:0000313" key="13">
    <source>
        <dbReference type="EMBL" id="SFL48900.1"/>
    </source>
</evidence>
<dbReference type="PROSITE" id="PS00211">
    <property type="entry name" value="ABC_TRANSPORTER_1"/>
    <property type="match status" value="1"/>
</dbReference>
<keyword evidence="5 10" id="KW-0812">Transmembrane</keyword>
<evidence type="ECO:0000256" key="10">
    <source>
        <dbReference type="SAM" id="Phobius"/>
    </source>
</evidence>
<evidence type="ECO:0000256" key="2">
    <source>
        <dbReference type="ARBA" id="ARBA00005417"/>
    </source>
</evidence>
<gene>
    <name evidence="13" type="ORF">SAMN05192568_1005236</name>
</gene>
<evidence type="ECO:0000259" key="12">
    <source>
        <dbReference type="PROSITE" id="PS50929"/>
    </source>
</evidence>
<keyword evidence="6" id="KW-0547">Nucleotide-binding</keyword>
<dbReference type="GO" id="GO:0016887">
    <property type="term" value="F:ATP hydrolysis activity"/>
    <property type="evidence" value="ECO:0007669"/>
    <property type="project" value="InterPro"/>
</dbReference>
<evidence type="ECO:0000313" key="14">
    <source>
        <dbReference type="Proteomes" id="UP000199048"/>
    </source>
</evidence>
<dbReference type="Pfam" id="PF00005">
    <property type="entry name" value="ABC_tran"/>
    <property type="match status" value="1"/>
</dbReference>
<dbReference type="GO" id="GO:0034040">
    <property type="term" value="F:ATPase-coupled lipid transmembrane transporter activity"/>
    <property type="evidence" value="ECO:0007669"/>
    <property type="project" value="TreeGrafter"/>
</dbReference>
<feature type="transmembrane region" description="Helical" evidence="10">
    <location>
        <begin position="145"/>
        <end position="174"/>
    </location>
</feature>
<dbReference type="PROSITE" id="PS50893">
    <property type="entry name" value="ABC_TRANSPORTER_2"/>
    <property type="match status" value="1"/>
</dbReference>
<proteinExistence type="inferred from homology"/>
<dbReference type="InterPro" id="IPR011527">
    <property type="entry name" value="ABC1_TM_dom"/>
</dbReference>
<feature type="domain" description="ABC transmembrane type-1" evidence="12">
    <location>
        <begin position="22"/>
        <end position="300"/>
    </location>
</feature>
<keyword evidence="9 10" id="KW-0472">Membrane</keyword>
<dbReference type="NCBIfam" id="TIGR01842">
    <property type="entry name" value="type_I_sec_PrtD"/>
    <property type="match status" value="1"/>
</dbReference>
<dbReference type="GO" id="GO:0005524">
    <property type="term" value="F:ATP binding"/>
    <property type="evidence" value="ECO:0007669"/>
    <property type="project" value="UniProtKB-KW"/>
</dbReference>
<name>A0A1I4I3Z5_9HYPH</name>
<dbReference type="InterPro" id="IPR003593">
    <property type="entry name" value="AAA+_ATPase"/>
</dbReference>
<dbReference type="GO" id="GO:0005886">
    <property type="term" value="C:plasma membrane"/>
    <property type="evidence" value="ECO:0007669"/>
    <property type="project" value="UniProtKB-SubCell"/>
</dbReference>
<evidence type="ECO:0000256" key="8">
    <source>
        <dbReference type="ARBA" id="ARBA00022989"/>
    </source>
</evidence>
<dbReference type="AlphaFoldDB" id="A0A1I4I3Z5"/>
<dbReference type="GO" id="GO:0030253">
    <property type="term" value="P:protein secretion by the type I secretion system"/>
    <property type="evidence" value="ECO:0007669"/>
    <property type="project" value="InterPro"/>
</dbReference>
<keyword evidence="8 10" id="KW-1133">Transmembrane helix</keyword>
<dbReference type="Gene3D" id="1.20.1560.10">
    <property type="entry name" value="ABC transporter type 1, transmembrane domain"/>
    <property type="match status" value="1"/>
</dbReference>
<evidence type="ECO:0000256" key="7">
    <source>
        <dbReference type="ARBA" id="ARBA00022840"/>
    </source>
</evidence>
<accession>A0A1I4I3Z5</accession>
<dbReference type="SUPFAM" id="SSF90123">
    <property type="entry name" value="ABC transporter transmembrane region"/>
    <property type="match status" value="1"/>
</dbReference>
<feature type="transmembrane region" description="Helical" evidence="10">
    <location>
        <begin position="55"/>
        <end position="75"/>
    </location>
</feature>
<dbReference type="OrthoDB" id="9808328at2"/>
<dbReference type="STRING" id="582667.SAMN05192568_1005236"/>
<sequence length="574" mass="60671">MGQSRQTSELSAALRRSAAAFAGVAGISGLVNLLTLTGSFFMLEVYDRAIPSRSIPTLVGLCILALVLFVAQGALEALRARILARIGTALDADIGARVFYLSVRAPLYGVQSEEAGQPLRDLNQIRTFLSGTGPTALFDLPWLPAYVALCFLFHPLIGAVAIGGALLLGALTLLTDWTTLRPSRAASEHAAQRHALFEAARRNAEVVAAMGLHGALCRRWEAAHHDEIDAQQRTADIAGGFGAMSKACRMALQSGVLALGAWLVINGQASGGSIIAASILVARALAPVELAIANWKGFVAARQSWRRLSLALHHLPAATQPMALPAPRATLSVEAVSMMPPGTHLVAVYDASFRLTAGQALGIIGPSASGKSSLVRALVRVWTPLRGRVRLDGAALEQWSAEDLGPHIGYLPQETELFAGTVAENIARFQTDPKALAIVAAAKAAGVHEMILRLPEGYQTRLGDRGAGLSAGQRQRVGLARALYGDPFLVVLDEPNANLDSEGEVALTQAIRGIRARGGICVVVAHRPSALAAVDLVLLLADGRMQAFGTKEEVLRRISRPVDVARAEQPRKSA</sequence>
<dbReference type="PANTHER" id="PTHR24221:SF654">
    <property type="entry name" value="ATP-BINDING CASSETTE SUB-FAMILY B MEMBER 6"/>
    <property type="match status" value="1"/>
</dbReference>
<evidence type="ECO:0000256" key="9">
    <source>
        <dbReference type="ARBA" id="ARBA00023136"/>
    </source>
</evidence>
<evidence type="ECO:0000256" key="6">
    <source>
        <dbReference type="ARBA" id="ARBA00022741"/>
    </source>
</evidence>
<comment type="subcellular location">
    <subcellularLocation>
        <location evidence="1">Cell membrane</location>
        <topology evidence="1">Multi-pass membrane protein</topology>
    </subcellularLocation>
</comment>
<dbReference type="InterPro" id="IPR039421">
    <property type="entry name" value="Type_1_exporter"/>
</dbReference>
<dbReference type="InterPro" id="IPR017871">
    <property type="entry name" value="ABC_transporter-like_CS"/>
</dbReference>
<dbReference type="GO" id="GO:0140359">
    <property type="term" value="F:ABC-type transporter activity"/>
    <property type="evidence" value="ECO:0007669"/>
    <property type="project" value="InterPro"/>
</dbReference>
<evidence type="ECO:0000256" key="4">
    <source>
        <dbReference type="ARBA" id="ARBA00022475"/>
    </source>
</evidence>
<dbReference type="Proteomes" id="UP000199048">
    <property type="component" value="Unassembled WGS sequence"/>
</dbReference>
<dbReference type="FunFam" id="3.40.50.300:FF:001444">
    <property type="entry name" value="ABC transporter ATP-binding protein"/>
    <property type="match status" value="1"/>
</dbReference>
<dbReference type="RefSeq" id="WP_092038684.1">
    <property type="nucleotide sequence ID" value="NZ_FOTK01000005.1"/>
</dbReference>
<comment type="similarity">
    <text evidence="2">Belongs to the ABC transporter superfamily.</text>
</comment>
<dbReference type="InterPro" id="IPR027417">
    <property type="entry name" value="P-loop_NTPase"/>
</dbReference>
<keyword evidence="7 13" id="KW-0067">ATP-binding</keyword>
<dbReference type="PANTHER" id="PTHR24221">
    <property type="entry name" value="ATP-BINDING CASSETTE SUB-FAMILY B"/>
    <property type="match status" value="1"/>
</dbReference>
<dbReference type="SUPFAM" id="SSF52540">
    <property type="entry name" value="P-loop containing nucleoside triphosphate hydrolases"/>
    <property type="match status" value="1"/>
</dbReference>
<dbReference type="SMART" id="SM00382">
    <property type="entry name" value="AAA"/>
    <property type="match status" value="1"/>
</dbReference>
<evidence type="ECO:0000256" key="5">
    <source>
        <dbReference type="ARBA" id="ARBA00022692"/>
    </source>
</evidence>
<evidence type="ECO:0000256" key="3">
    <source>
        <dbReference type="ARBA" id="ARBA00022448"/>
    </source>
</evidence>
<evidence type="ECO:0000256" key="1">
    <source>
        <dbReference type="ARBA" id="ARBA00004651"/>
    </source>
</evidence>
<dbReference type="InterPro" id="IPR003439">
    <property type="entry name" value="ABC_transporter-like_ATP-bd"/>
</dbReference>
<keyword evidence="4" id="KW-1003">Cell membrane</keyword>
<protein>
    <submittedName>
        <fullName evidence="13">ATP-binding protein PrsD</fullName>
    </submittedName>
</protein>